<dbReference type="Gene3D" id="3.30.565.10">
    <property type="entry name" value="Histidine kinase-like ATPase, C-terminal domain"/>
    <property type="match status" value="1"/>
</dbReference>
<sequence>MVHYFATALPQTEQDGVLANNILIIISKIAIISFLLNMSKYLILYIKWCTLLSNHCAAKREERRKGMITEEWFRILIFVSVLLPLTSLIMLSLLSVGEKEIDYLQLENARVRLEKELQQSKYMQLHQQIQPHFLFNTLNAFISLARLGKNEEMVKGMEHLSLFLRYSYQSKEALIPIKEELAHTKNYLAIQKLRFGRKLTALVRVDKEAERALIPPYTLQTLVENAFKHGLEKKIGEKYIEITLSREGNWLYLRVCDNGNEGQAVSVEKGGIGLDNLRKRFNLLFDMPTRISLQKNKRDLTEALIVWPYVPGEER</sequence>
<keyword evidence="1" id="KW-0175">Coiled coil</keyword>
<dbReference type="GO" id="GO:0000155">
    <property type="term" value="F:phosphorelay sensor kinase activity"/>
    <property type="evidence" value="ECO:0007669"/>
    <property type="project" value="InterPro"/>
</dbReference>
<accession>A0A150LDH7</accession>
<organism evidence="4 5">
    <name type="scientific">Saccharococcus caldoxylosilyticus</name>
    <dbReference type="NCBI Taxonomy" id="81408"/>
    <lineage>
        <taxon>Bacteria</taxon>
        <taxon>Bacillati</taxon>
        <taxon>Bacillota</taxon>
        <taxon>Bacilli</taxon>
        <taxon>Bacillales</taxon>
        <taxon>Anoxybacillaceae</taxon>
        <taxon>Saccharococcus</taxon>
    </lineage>
</organism>
<protein>
    <recommendedName>
        <fullName evidence="3">Signal transduction histidine kinase internal region domain-containing protein</fullName>
    </recommendedName>
</protein>
<gene>
    <name evidence="4" type="ORF">B4119_2670</name>
</gene>
<dbReference type="InterPro" id="IPR050640">
    <property type="entry name" value="Bact_2-comp_sensor_kinase"/>
</dbReference>
<dbReference type="Pfam" id="PF06580">
    <property type="entry name" value="His_kinase"/>
    <property type="match status" value="1"/>
</dbReference>
<keyword evidence="2" id="KW-0812">Transmembrane</keyword>
<evidence type="ECO:0000259" key="3">
    <source>
        <dbReference type="Pfam" id="PF06580"/>
    </source>
</evidence>
<feature type="coiled-coil region" evidence="1">
    <location>
        <begin position="96"/>
        <end position="123"/>
    </location>
</feature>
<dbReference type="eggNOG" id="COG2972">
    <property type="taxonomic scope" value="Bacteria"/>
</dbReference>
<dbReference type="EMBL" id="LQYS01000095">
    <property type="protein sequence ID" value="KYD09822.1"/>
    <property type="molecule type" value="Genomic_DNA"/>
</dbReference>
<evidence type="ECO:0000313" key="5">
    <source>
        <dbReference type="Proteomes" id="UP000075455"/>
    </source>
</evidence>
<dbReference type="GO" id="GO:0016020">
    <property type="term" value="C:membrane"/>
    <property type="evidence" value="ECO:0007669"/>
    <property type="project" value="InterPro"/>
</dbReference>
<dbReference type="InterPro" id="IPR036890">
    <property type="entry name" value="HATPase_C_sf"/>
</dbReference>
<feature type="domain" description="Signal transduction histidine kinase internal region" evidence="3">
    <location>
        <begin position="122"/>
        <end position="199"/>
    </location>
</feature>
<evidence type="ECO:0000256" key="2">
    <source>
        <dbReference type="SAM" id="Phobius"/>
    </source>
</evidence>
<dbReference type="PATRIC" id="fig|81408.3.peg.567"/>
<reference evidence="4 5" key="1">
    <citation type="submission" date="2016-01" db="EMBL/GenBank/DDBJ databases">
        <title>Draft Genome Sequences of Seven Thermophilic Sporeformers Isolated from Foods.</title>
        <authorList>
            <person name="Berendsen E.M."/>
            <person name="Wells-Bennik M.H."/>
            <person name="Krawcyk A.O."/>
            <person name="De Jong A."/>
            <person name="Holsappel S."/>
            <person name="Eijlander R.T."/>
            <person name="Kuipers O.P."/>
        </authorList>
    </citation>
    <scope>NUCLEOTIDE SEQUENCE [LARGE SCALE GENOMIC DNA]</scope>
    <source>
        <strain evidence="4 5">B4119</strain>
    </source>
</reference>
<feature type="transmembrane region" description="Helical" evidence="2">
    <location>
        <begin position="72"/>
        <end position="94"/>
    </location>
</feature>
<dbReference type="PANTHER" id="PTHR34220:SF7">
    <property type="entry name" value="SENSOR HISTIDINE KINASE YPDA"/>
    <property type="match status" value="1"/>
</dbReference>
<dbReference type="STRING" id="81408.B4119_2670"/>
<feature type="transmembrane region" description="Helical" evidence="2">
    <location>
        <begin position="18"/>
        <end position="38"/>
    </location>
</feature>
<dbReference type="SUPFAM" id="SSF55874">
    <property type="entry name" value="ATPase domain of HSP90 chaperone/DNA topoisomerase II/histidine kinase"/>
    <property type="match status" value="1"/>
</dbReference>
<dbReference type="AlphaFoldDB" id="A0A150LDH7"/>
<dbReference type="InterPro" id="IPR010559">
    <property type="entry name" value="Sig_transdc_His_kin_internal"/>
</dbReference>
<comment type="caution">
    <text evidence="4">The sequence shown here is derived from an EMBL/GenBank/DDBJ whole genome shotgun (WGS) entry which is preliminary data.</text>
</comment>
<dbReference type="PANTHER" id="PTHR34220">
    <property type="entry name" value="SENSOR HISTIDINE KINASE YPDA"/>
    <property type="match status" value="1"/>
</dbReference>
<evidence type="ECO:0000313" key="4">
    <source>
        <dbReference type="EMBL" id="KYD09822.1"/>
    </source>
</evidence>
<proteinExistence type="predicted"/>
<keyword evidence="2" id="KW-1133">Transmembrane helix</keyword>
<keyword evidence="2" id="KW-0472">Membrane</keyword>
<evidence type="ECO:0000256" key="1">
    <source>
        <dbReference type="SAM" id="Coils"/>
    </source>
</evidence>
<name>A0A150LDH7_9BACL</name>
<dbReference type="Proteomes" id="UP000075455">
    <property type="component" value="Unassembled WGS sequence"/>
</dbReference>